<comment type="caution">
    <text evidence="2">The sequence shown here is derived from an EMBL/GenBank/DDBJ whole genome shotgun (WGS) entry which is preliminary data.</text>
</comment>
<accession>A0ABT8G8E1</accession>
<feature type="region of interest" description="Disordered" evidence="1">
    <location>
        <begin position="171"/>
        <end position="228"/>
    </location>
</feature>
<proteinExistence type="predicted"/>
<keyword evidence="3" id="KW-1185">Reference proteome</keyword>
<gene>
    <name evidence="2" type="ORF">QQX09_05940</name>
</gene>
<organism evidence="2 3">
    <name type="scientific">Demequina litoralis</name>
    <dbReference type="NCBI Taxonomy" id="3051660"/>
    <lineage>
        <taxon>Bacteria</taxon>
        <taxon>Bacillati</taxon>
        <taxon>Actinomycetota</taxon>
        <taxon>Actinomycetes</taxon>
        <taxon>Micrococcales</taxon>
        <taxon>Demequinaceae</taxon>
        <taxon>Demequina</taxon>
    </lineage>
</organism>
<dbReference type="Proteomes" id="UP001172728">
    <property type="component" value="Unassembled WGS sequence"/>
</dbReference>
<dbReference type="EMBL" id="JAUHPW010000004">
    <property type="protein sequence ID" value="MDN4475396.1"/>
    <property type="molecule type" value="Genomic_DNA"/>
</dbReference>
<evidence type="ECO:0000256" key="1">
    <source>
        <dbReference type="SAM" id="MobiDB-lite"/>
    </source>
</evidence>
<protein>
    <submittedName>
        <fullName evidence="2">Uncharacterized protein</fullName>
    </submittedName>
</protein>
<sequence length="228" mass="24522">MELSNSVINVSCNNPMNLAITYGTPDNPDDGGNSWLYSWYFDIYIDGEYLTTLEDDGSDGDLRGFHDEIPASELPGVNYTWYIDVRYGTGEAEETFPMAFSGEVICTQEVTPAEPTFTDPCGPDNAYWTVPEPGEGYTYEESTDGDLLVVTAYASDGYSFADNATTMTWSAADSGEECPTTPTPEPTETSTSTPEPTTSPTDDTDTDTGVIDDSTGASPVPTTPLYAG</sequence>
<evidence type="ECO:0000313" key="3">
    <source>
        <dbReference type="Proteomes" id="UP001172728"/>
    </source>
</evidence>
<dbReference type="RefSeq" id="WP_301131905.1">
    <property type="nucleotide sequence ID" value="NZ_JAUHPW010000004.1"/>
</dbReference>
<evidence type="ECO:0000313" key="2">
    <source>
        <dbReference type="EMBL" id="MDN4475396.1"/>
    </source>
</evidence>
<reference evidence="2" key="1">
    <citation type="submission" date="2023-06" db="EMBL/GenBank/DDBJ databases">
        <title>Sysu t00192.</title>
        <authorList>
            <person name="Gao L."/>
            <person name="Fang B.-Z."/>
            <person name="Li W.-J."/>
        </authorList>
    </citation>
    <scope>NUCLEOTIDE SEQUENCE</scope>
    <source>
        <strain evidence="2">SYSU T00192</strain>
    </source>
</reference>
<feature type="compositionally biased region" description="Low complexity" evidence="1">
    <location>
        <begin position="186"/>
        <end position="201"/>
    </location>
</feature>
<name>A0ABT8G8E1_9MICO</name>